<dbReference type="Gene3D" id="1.20.1250.20">
    <property type="entry name" value="MFS general substrate transporter like domains"/>
    <property type="match status" value="2"/>
</dbReference>
<feature type="transmembrane region" description="Helical" evidence="2">
    <location>
        <begin position="303"/>
        <end position="321"/>
    </location>
</feature>
<name>A0A2U2N3Q2_9BIFI</name>
<feature type="transmembrane region" description="Helical" evidence="2">
    <location>
        <begin position="368"/>
        <end position="388"/>
    </location>
</feature>
<keyword evidence="4" id="KW-1185">Reference proteome</keyword>
<dbReference type="PANTHER" id="PTHR23523:SF2">
    <property type="entry name" value="2-NITROIMIDAZOLE TRANSPORTER"/>
    <property type="match status" value="1"/>
</dbReference>
<accession>A0A2U2N3Q2</accession>
<feature type="transmembrane region" description="Helical" evidence="2">
    <location>
        <begin position="456"/>
        <end position="480"/>
    </location>
</feature>
<gene>
    <name evidence="3" type="ORF">DF196_10640</name>
</gene>
<evidence type="ECO:0000313" key="4">
    <source>
        <dbReference type="Proteomes" id="UP000245876"/>
    </source>
</evidence>
<keyword evidence="2" id="KW-1133">Transmembrane helix</keyword>
<evidence type="ECO:0000313" key="3">
    <source>
        <dbReference type="EMBL" id="PWG63614.1"/>
    </source>
</evidence>
<dbReference type="GO" id="GO:0022857">
    <property type="term" value="F:transmembrane transporter activity"/>
    <property type="evidence" value="ECO:0007669"/>
    <property type="project" value="InterPro"/>
</dbReference>
<feature type="region of interest" description="Disordered" evidence="1">
    <location>
        <begin position="1"/>
        <end position="34"/>
    </location>
</feature>
<feature type="transmembrane region" description="Helical" evidence="2">
    <location>
        <begin position="131"/>
        <end position="153"/>
    </location>
</feature>
<dbReference type="Pfam" id="PF07690">
    <property type="entry name" value="MFS_1"/>
    <property type="match status" value="1"/>
</dbReference>
<dbReference type="OrthoDB" id="5317164at2"/>
<dbReference type="Proteomes" id="UP000245876">
    <property type="component" value="Unassembled WGS sequence"/>
</dbReference>
<dbReference type="PANTHER" id="PTHR23523">
    <property type="match status" value="1"/>
</dbReference>
<feature type="transmembrane region" description="Helical" evidence="2">
    <location>
        <begin position="394"/>
        <end position="414"/>
    </location>
</feature>
<keyword evidence="2" id="KW-0472">Membrane</keyword>
<organism evidence="3 4">
    <name type="scientific">Bifidobacterium callitrichidarum</name>
    <dbReference type="NCBI Taxonomy" id="2052941"/>
    <lineage>
        <taxon>Bacteria</taxon>
        <taxon>Bacillati</taxon>
        <taxon>Actinomycetota</taxon>
        <taxon>Actinomycetes</taxon>
        <taxon>Bifidobacteriales</taxon>
        <taxon>Bifidobacteriaceae</taxon>
        <taxon>Bifidobacterium</taxon>
    </lineage>
</organism>
<dbReference type="EMBL" id="QFFM01000025">
    <property type="protein sequence ID" value="PWG63614.1"/>
    <property type="molecule type" value="Genomic_DNA"/>
</dbReference>
<dbReference type="InterPro" id="IPR011701">
    <property type="entry name" value="MFS"/>
</dbReference>
<feature type="transmembrane region" description="Helical" evidence="2">
    <location>
        <begin position="165"/>
        <end position="187"/>
    </location>
</feature>
<evidence type="ECO:0000256" key="2">
    <source>
        <dbReference type="SAM" id="Phobius"/>
    </source>
</evidence>
<reference evidence="3 4" key="1">
    <citation type="journal article" date="2018" name="Int. J. Syst. Evol. Microbiol.">
        <title>Bifidobacterium callitrichidarum sp. nov. from the faeces of the emperor tamarin (Saguinus imperator).</title>
        <authorList>
            <person name="Modesto M."/>
            <person name="Michelini S."/>
            <person name="Sansosti M.C."/>
            <person name="De Filippo C."/>
            <person name="Cavalieri D."/>
            <person name="Qvirist L."/>
            <person name="Andlid T."/>
            <person name="Spiezio C."/>
            <person name="Sandri C."/>
            <person name="Pascarelli S."/>
            <person name="Sgorbati B."/>
            <person name="Mattarelli P."/>
        </authorList>
    </citation>
    <scope>NUCLEOTIDE SEQUENCE [LARGE SCALE GENOMIC DNA]</scope>
    <source>
        <strain evidence="3 4">TRI 5</strain>
    </source>
</reference>
<feature type="compositionally biased region" description="Low complexity" evidence="1">
    <location>
        <begin position="234"/>
        <end position="254"/>
    </location>
</feature>
<sequence>MVGEAAGVTVGETGRTTADKTAKPATEATETLESGPATPPLLAALIFLVALNLRPAIAGVGPVLTRIGDDLGWGESVLGVLGAMPLWAFAAVSPLIRFVTKRFGTNRTILIALLVLAAGDLIRSLGGPSGVWLGTFAVGAGIAAGNVLVPVIAKRDYAGHVAVATGVYSGCITAGSAIAGLTAAPLAARFGGWRPALAVWAVPPLIVAALWLIRVVRDGQENRNAGTGAGTEVSSAAPSSSSSMLQAAGSSDAVVADDSDQSGADRASAPNASSTAVTAAAEPAAELAAKPAPDPRPLWRRPMTWWVTLFMGLQSSAFYTMSNWLPSLATASGFTESQAGVQLFVFQSLGILSGLLIPVLMHVRGNQICAALTASAPMVIAGFGWMLLPRWSMLWSVIGGAGQGASLVVALTLISLRGRDPQDTVALSGLAQSLGYLIASIGPLAFGSLAELSGTWIAPLVLFTAFAVGQCVVAVLAGAVRWRNSLHEVPHLKMSA</sequence>
<proteinExistence type="predicted"/>
<evidence type="ECO:0000256" key="1">
    <source>
        <dbReference type="SAM" id="MobiDB-lite"/>
    </source>
</evidence>
<dbReference type="AlphaFoldDB" id="A0A2U2N3Q2"/>
<dbReference type="InterPro" id="IPR036259">
    <property type="entry name" value="MFS_trans_sf"/>
</dbReference>
<feature type="transmembrane region" description="Helical" evidence="2">
    <location>
        <begin position="193"/>
        <end position="213"/>
    </location>
</feature>
<feature type="compositionally biased region" description="Low complexity" evidence="1">
    <location>
        <begin position="261"/>
        <end position="275"/>
    </location>
</feature>
<keyword evidence="2" id="KW-0812">Transmembrane</keyword>
<dbReference type="SUPFAM" id="SSF103473">
    <property type="entry name" value="MFS general substrate transporter"/>
    <property type="match status" value="1"/>
</dbReference>
<feature type="transmembrane region" description="Helical" evidence="2">
    <location>
        <begin position="41"/>
        <end position="64"/>
    </location>
</feature>
<comment type="caution">
    <text evidence="3">The sequence shown here is derived from an EMBL/GenBank/DDBJ whole genome shotgun (WGS) entry which is preliminary data.</text>
</comment>
<feature type="transmembrane region" description="Helical" evidence="2">
    <location>
        <begin position="426"/>
        <end position="450"/>
    </location>
</feature>
<protein>
    <submittedName>
        <fullName evidence="3">MFS transporter</fullName>
    </submittedName>
</protein>
<dbReference type="InterPro" id="IPR052524">
    <property type="entry name" value="MFS_Cyanate_Porter"/>
</dbReference>
<feature type="transmembrane region" description="Helical" evidence="2">
    <location>
        <begin position="341"/>
        <end position="361"/>
    </location>
</feature>
<feature type="region of interest" description="Disordered" evidence="1">
    <location>
        <begin position="223"/>
        <end position="275"/>
    </location>
</feature>
<feature type="transmembrane region" description="Helical" evidence="2">
    <location>
        <begin position="76"/>
        <end position="96"/>
    </location>
</feature>